<evidence type="ECO:0000256" key="1">
    <source>
        <dbReference type="SAM" id="Phobius"/>
    </source>
</evidence>
<dbReference type="GeneID" id="34461110"/>
<sequence>MNSAIPNHIPSRPRPGPVGRWYLPVMALIGVGFGISNYYSQSAMNARIETQVREEERLQRNKQLMDAYGHKDNLDDVERALKVYEVQ</sequence>
<keyword evidence="1" id="KW-0812">Transmembrane</keyword>
<proteinExistence type="predicted"/>
<dbReference type="VEuPathDB" id="FungiDB:ASPGLDRAFT_37608"/>
<organism evidence="2 3">
    <name type="scientific">Aspergillus glaucus CBS 516.65</name>
    <dbReference type="NCBI Taxonomy" id="1160497"/>
    <lineage>
        <taxon>Eukaryota</taxon>
        <taxon>Fungi</taxon>
        <taxon>Dikarya</taxon>
        <taxon>Ascomycota</taxon>
        <taxon>Pezizomycotina</taxon>
        <taxon>Eurotiomycetes</taxon>
        <taxon>Eurotiomycetidae</taxon>
        <taxon>Eurotiales</taxon>
        <taxon>Aspergillaceae</taxon>
        <taxon>Aspergillus</taxon>
        <taxon>Aspergillus subgen. Aspergillus</taxon>
    </lineage>
</organism>
<name>A0A1L9VCV8_ASPGL</name>
<dbReference type="RefSeq" id="XP_022398479.1">
    <property type="nucleotide sequence ID" value="XM_022544849.1"/>
</dbReference>
<keyword evidence="3" id="KW-1185">Reference proteome</keyword>
<dbReference type="STRING" id="1160497.A0A1L9VCV8"/>
<gene>
    <name evidence="2" type="ORF">ASPGLDRAFT_37608</name>
</gene>
<accession>A0A1L9VCV8</accession>
<keyword evidence="1" id="KW-1133">Transmembrane helix</keyword>
<keyword evidence="1" id="KW-0472">Membrane</keyword>
<dbReference type="EMBL" id="KV878904">
    <property type="protein sequence ID" value="OJJ81781.1"/>
    <property type="molecule type" value="Genomic_DNA"/>
</dbReference>
<dbReference type="Proteomes" id="UP000184300">
    <property type="component" value="Unassembled WGS sequence"/>
</dbReference>
<evidence type="ECO:0000313" key="3">
    <source>
        <dbReference type="Proteomes" id="UP000184300"/>
    </source>
</evidence>
<feature type="transmembrane region" description="Helical" evidence="1">
    <location>
        <begin position="21"/>
        <end position="39"/>
    </location>
</feature>
<dbReference type="AlphaFoldDB" id="A0A1L9VCV8"/>
<evidence type="ECO:0000313" key="2">
    <source>
        <dbReference type="EMBL" id="OJJ81781.1"/>
    </source>
</evidence>
<reference evidence="3" key="1">
    <citation type="journal article" date="2017" name="Genome Biol.">
        <title>Comparative genomics reveals high biological diversity and specific adaptations in the industrially and medically important fungal genus Aspergillus.</title>
        <authorList>
            <person name="de Vries R.P."/>
            <person name="Riley R."/>
            <person name="Wiebenga A."/>
            <person name="Aguilar-Osorio G."/>
            <person name="Amillis S."/>
            <person name="Uchima C.A."/>
            <person name="Anderluh G."/>
            <person name="Asadollahi M."/>
            <person name="Askin M."/>
            <person name="Barry K."/>
            <person name="Battaglia E."/>
            <person name="Bayram O."/>
            <person name="Benocci T."/>
            <person name="Braus-Stromeyer S.A."/>
            <person name="Caldana C."/>
            <person name="Canovas D."/>
            <person name="Cerqueira G.C."/>
            <person name="Chen F."/>
            <person name="Chen W."/>
            <person name="Choi C."/>
            <person name="Clum A."/>
            <person name="Dos Santos R.A."/>
            <person name="Damasio A.R."/>
            <person name="Diallinas G."/>
            <person name="Emri T."/>
            <person name="Fekete E."/>
            <person name="Flipphi M."/>
            <person name="Freyberg S."/>
            <person name="Gallo A."/>
            <person name="Gournas C."/>
            <person name="Habgood R."/>
            <person name="Hainaut M."/>
            <person name="Harispe M.L."/>
            <person name="Henrissat B."/>
            <person name="Hilden K.S."/>
            <person name="Hope R."/>
            <person name="Hossain A."/>
            <person name="Karabika E."/>
            <person name="Karaffa L."/>
            <person name="Karanyi Z."/>
            <person name="Krasevec N."/>
            <person name="Kuo A."/>
            <person name="Kusch H."/>
            <person name="LaButti K."/>
            <person name="Lagendijk E.L."/>
            <person name="Lapidus A."/>
            <person name="Levasseur A."/>
            <person name="Lindquist E."/>
            <person name="Lipzen A."/>
            <person name="Logrieco A.F."/>
            <person name="MacCabe A."/>
            <person name="Maekelae M.R."/>
            <person name="Malavazi I."/>
            <person name="Melin P."/>
            <person name="Meyer V."/>
            <person name="Mielnichuk N."/>
            <person name="Miskei M."/>
            <person name="Molnar A.P."/>
            <person name="Mule G."/>
            <person name="Ngan C.Y."/>
            <person name="Orejas M."/>
            <person name="Orosz E."/>
            <person name="Ouedraogo J.P."/>
            <person name="Overkamp K.M."/>
            <person name="Park H.-S."/>
            <person name="Perrone G."/>
            <person name="Piumi F."/>
            <person name="Punt P.J."/>
            <person name="Ram A.F."/>
            <person name="Ramon A."/>
            <person name="Rauscher S."/>
            <person name="Record E."/>
            <person name="Riano-Pachon D.M."/>
            <person name="Robert V."/>
            <person name="Roehrig J."/>
            <person name="Ruller R."/>
            <person name="Salamov A."/>
            <person name="Salih N.S."/>
            <person name="Samson R.A."/>
            <person name="Sandor E."/>
            <person name="Sanguinetti M."/>
            <person name="Schuetze T."/>
            <person name="Sepcic K."/>
            <person name="Shelest E."/>
            <person name="Sherlock G."/>
            <person name="Sophianopoulou V."/>
            <person name="Squina F.M."/>
            <person name="Sun H."/>
            <person name="Susca A."/>
            <person name="Todd R.B."/>
            <person name="Tsang A."/>
            <person name="Unkles S.E."/>
            <person name="van de Wiele N."/>
            <person name="van Rossen-Uffink D."/>
            <person name="Oliveira J.V."/>
            <person name="Vesth T.C."/>
            <person name="Visser J."/>
            <person name="Yu J.-H."/>
            <person name="Zhou M."/>
            <person name="Andersen M.R."/>
            <person name="Archer D.B."/>
            <person name="Baker S.E."/>
            <person name="Benoit I."/>
            <person name="Brakhage A.A."/>
            <person name="Braus G.H."/>
            <person name="Fischer R."/>
            <person name="Frisvad J.C."/>
            <person name="Goldman G.H."/>
            <person name="Houbraken J."/>
            <person name="Oakley B."/>
            <person name="Pocsi I."/>
            <person name="Scazzocchio C."/>
            <person name="Seiboth B."/>
            <person name="vanKuyk P.A."/>
            <person name="Wortman J."/>
            <person name="Dyer P.S."/>
            <person name="Grigoriev I.V."/>
        </authorList>
    </citation>
    <scope>NUCLEOTIDE SEQUENCE [LARGE SCALE GENOMIC DNA]</scope>
    <source>
        <strain evidence="3">CBS 516.65</strain>
    </source>
</reference>
<protein>
    <submittedName>
        <fullName evidence="2">Uncharacterized protein</fullName>
    </submittedName>
</protein>
<dbReference type="OrthoDB" id="4338954at2759"/>